<evidence type="ECO:0000256" key="3">
    <source>
        <dbReference type="ARBA" id="ARBA00022490"/>
    </source>
</evidence>
<evidence type="ECO:0000256" key="4">
    <source>
        <dbReference type="PROSITE-ProRule" id="PRU00192"/>
    </source>
</evidence>
<keyword evidence="8" id="KW-1185">Reference proteome</keyword>
<dbReference type="EMBL" id="CP033148">
    <property type="protein sequence ID" value="AYO41527.1"/>
    <property type="molecule type" value="Genomic_DNA"/>
</dbReference>
<dbReference type="Pfam" id="PF00018">
    <property type="entry name" value="SH3_1"/>
    <property type="match status" value="1"/>
</dbReference>
<feature type="compositionally biased region" description="Low complexity" evidence="5">
    <location>
        <begin position="36"/>
        <end position="48"/>
    </location>
</feature>
<dbReference type="GO" id="GO:0051666">
    <property type="term" value="P:actin cortical patch localization"/>
    <property type="evidence" value="ECO:0007669"/>
    <property type="project" value="InterPro"/>
</dbReference>
<dbReference type="PROSITE" id="PS50002">
    <property type="entry name" value="SH3"/>
    <property type="match status" value="1"/>
</dbReference>
<evidence type="ECO:0000256" key="2">
    <source>
        <dbReference type="ARBA" id="ARBA00022443"/>
    </source>
</evidence>
<dbReference type="Proteomes" id="UP000269793">
    <property type="component" value="Chromosome I"/>
</dbReference>
<dbReference type="SMART" id="SM00326">
    <property type="entry name" value="SH3"/>
    <property type="match status" value="1"/>
</dbReference>
<dbReference type="InterPro" id="IPR001452">
    <property type="entry name" value="SH3_domain"/>
</dbReference>
<keyword evidence="2 4" id="KW-0728">SH3 domain</keyword>
<protein>
    <submittedName>
        <fullName evidence="7">Protein csh3</fullName>
    </submittedName>
</protein>
<keyword evidence="3" id="KW-0963">Cytoplasm</keyword>
<dbReference type="GO" id="GO:0006897">
    <property type="term" value="P:endocytosis"/>
    <property type="evidence" value="ECO:0007669"/>
    <property type="project" value="InterPro"/>
</dbReference>
<evidence type="ECO:0000256" key="1">
    <source>
        <dbReference type="ARBA" id="ARBA00004496"/>
    </source>
</evidence>
<evidence type="ECO:0000313" key="7">
    <source>
        <dbReference type="EMBL" id="AYO41527.1"/>
    </source>
</evidence>
<feature type="compositionally biased region" description="Low complexity" evidence="5">
    <location>
        <begin position="141"/>
        <end position="164"/>
    </location>
</feature>
<name>A0A3G2S642_MALR7</name>
<reference evidence="7 8" key="1">
    <citation type="submission" date="2018-10" db="EMBL/GenBank/DDBJ databases">
        <title>Complete genome sequence of Malassezia restricta CBS 7877.</title>
        <authorList>
            <person name="Morand S.C."/>
            <person name="Bertignac M."/>
            <person name="Iltis A."/>
            <person name="Kolder I."/>
            <person name="Pirovano W."/>
            <person name="Jourdain R."/>
            <person name="Clavaud C."/>
        </authorList>
    </citation>
    <scope>NUCLEOTIDE SEQUENCE [LARGE SCALE GENOMIC DNA]</scope>
    <source>
        <strain evidence="7 8">CBS 7877</strain>
    </source>
</reference>
<dbReference type="PANTHER" id="PTHR47174:SF3">
    <property type="entry name" value="BRIDGING INTEGRATOR 3"/>
    <property type="match status" value="1"/>
</dbReference>
<accession>A0A3G2S642</accession>
<dbReference type="GO" id="GO:0008289">
    <property type="term" value="F:lipid binding"/>
    <property type="evidence" value="ECO:0007669"/>
    <property type="project" value="TreeGrafter"/>
</dbReference>
<dbReference type="PRINTS" id="PR00499">
    <property type="entry name" value="P67PHOX"/>
</dbReference>
<proteinExistence type="predicted"/>
<feature type="compositionally biased region" description="Polar residues" evidence="5">
    <location>
        <begin position="59"/>
        <end position="68"/>
    </location>
</feature>
<dbReference type="PRINTS" id="PR00452">
    <property type="entry name" value="SH3DOMAIN"/>
</dbReference>
<evidence type="ECO:0000256" key="5">
    <source>
        <dbReference type="SAM" id="MobiDB-lite"/>
    </source>
</evidence>
<feature type="compositionally biased region" description="Polar residues" evidence="5">
    <location>
        <begin position="120"/>
        <end position="135"/>
    </location>
</feature>
<dbReference type="STRING" id="425264.A0A3G2S642"/>
<dbReference type="PANTHER" id="PTHR47174">
    <property type="entry name" value="BRIDGING INTEGRATOR 3"/>
    <property type="match status" value="1"/>
</dbReference>
<dbReference type="InterPro" id="IPR036028">
    <property type="entry name" value="SH3-like_dom_sf"/>
</dbReference>
<dbReference type="GO" id="GO:0097320">
    <property type="term" value="P:plasma membrane tubulation"/>
    <property type="evidence" value="ECO:0007669"/>
    <property type="project" value="TreeGrafter"/>
</dbReference>
<dbReference type="InterPro" id="IPR046982">
    <property type="entry name" value="BIN3/RVS161-like"/>
</dbReference>
<dbReference type="GO" id="GO:0015629">
    <property type="term" value="C:actin cytoskeleton"/>
    <property type="evidence" value="ECO:0007669"/>
    <property type="project" value="TreeGrafter"/>
</dbReference>
<dbReference type="AlphaFoldDB" id="A0A3G2S642"/>
<evidence type="ECO:0000313" key="8">
    <source>
        <dbReference type="Proteomes" id="UP000269793"/>
    </source>
</evidence>
<dbReference type="OrthoDB" id="10255128at2759"/>
<gene>
    <name evidence="7" type="primary">csh3</name>
    <name evidence="7" type="ORF">DNF11_0577</name>
</gene>
<dbReference type="GO" id="GO:0005737">
    <property type="term" value="C:cytoplasm"/>
    <property type="evidence" value="ECO:0007669"/>
    <property type="project" value="UniProtKB-SubCell"/>
</dbReference>
<dbReference type="CDD" id="cd00174">
    <property type="entry name" value="SH3"/>
    <property type="match status" value="1"/>
</dbReference>
<organism evidence="7 8">
    <name type="scientific">Malassezia restricta (strain ATCC 96810 / NBRC 103918 / CBS 7877)</name>
    <name type="common">Seborrheic dermatitis infection agent</name>
    <dbReference type="NCBI Taxonomy" id="425264"/>
    <lineage>
        <taxon>Eukaryota</taxon>
        <taxon>Fungi</taxon>
        <taxon>Dikarya</taxon>
        <taxon>Basidiomycota</taxon>
        <taxon>Ustilaginomycotina</taxon>
        <taxon>Malasseziomycetes</taxon>
        <taxon>Malasseziales</taxon>
        <taxon>Malasseziaceae</taxon>
        <taxon>Malassezia</taxon>
    </lineage>
</organism>
<feature type="region of interest" description="Disordered" evidence="5">
    <location>
        <begin position="34"/>
        <end position="164"/>
    </location>
</feature>
<feature type="domain" description="SH3" evidence="6">
    <location>
        <begin position="166"/>
        <end position="224"/>
    </location>
</feature>
<dbReference type="SUPFAM" id="SSF50044">
    <property type="entry name" value="SH3-domain"/>
    <property type="match status" value="1"/>
</dbReference>
<evidence type="ECO:0000259" key="6">
    <source>
        <dbReference type="PROSITE" id="PS50002"/>
    </source>
</evidence>
<dbReference type="VEuPathDB" id="FungiDB:DNF11_0577"/>
<dbReference type="Gene3D" id="2.30.30.40">
    <property type="entry name" value="SH3 Domains"/>
    <property type="match status" value="1"/>
</dbReference>
<sequence>MFALPEKDRQAFFGILDEYFSQRPHLLNGTTHAVESNTTNTSATTKKAAPPPPPRQRQHTQAATSSSYYPPKDESLASAVSGMSMSSIHKDIRRPEGLTTGKSIGKLDVSSPGSALKSALKNTSEMVQNRIQQNAREQETAHAVPSMDAAAHADAPPAEATAATSSGLGEATALYTFQGAQAGDLSITQGERIVLLDKVNDDWFRAQSVNGAVGIVPSNYIQRT</sequence>
<comment type="subcellular location">
    <subcellularLocation>
        <location evidence="1">Cytoplasm</location>
    </subcellularLocation>
</comment>